<dbReference type="Pfam" id="PF07715">
    <property type="entry name" value="Plug"/>
    <property type="match status" value="1"/>
</dbReference>
<dbReference type="PROSITE" id="PS52016">
    <property type="entry name" value="TONB_DEPENDENT_REC_3"/>
    <property type="match status" value="1"/>
</dbReference>
<sequence>MRRTHRCAFPPFSDRNRRVACRRALAASLLIVATAAQAAPADLTELSLEQLLGLEVVSASRFPQKRSEAPSAVTVITAADIKTYGHRTLADILRSVRGLHVTNDRNYSYLGARGFGRTGDYNGRILLLVDGYRINENVYYSAFIGQEFLVDVDMIERVEFVPGPGSALYGNNAFFGVLNVITKRGRDVNGIELSAEAGAFGASKGRLTYGQSAEDGADLLLSASGYDRRGDNLYFPEFDSPATNNGVAQGLDDERHGSLFAKLANNGFTLHAAQVRRTKGVPTASYWQVFNDPRSRTYDAESLVGLAYEAAYAPKVDVAARLYYNQYDYWGDYVYDNGAGGTYVNRDEGNGAWWGGELKLVHRAFEAHKLVAGVEYQRDNRQDLYNADLDPTVVNLDERHSGTRESVYAQDEYTLRADLLLSAGLRHERATIGGDTTNPRVALIYKATEESTFKAIYGTAFRAPNVYELYYAALATGMKANPDLKPEEIATRELVWERQFGPKTRLTVAAFDNHISNLIAAVTDPADSMLVFENVASAHARGLEVEGERIHDSGLRWRASYSLQRAEDLATGERLVNSPRQLAKLNLSAPVAGVRAGLDVQYTDNRRTLAGETGGYTVTNLTVVTESLAKGIEASASVYNLFDKAYVYPAGEEHSMDVLREDGRSWRLKLNYRF</sequence>
<feature type="chain" id="PRO_5009526817" description="TonB-dependent receptor" evidence="12">
    <location>
        <begin position="39"/>
        <end position="674"/>
    </location>
</feature>
<feature type="domain" description="TonB-dependent receptor-like beta-barrel" evidence="13">
    <location>
        <begin position="274"/>
        <end position="641"/>
    </location>
</feature>
<accession>A0A1F6TSB2</accession>
<evidence type="ECO:0000256" key="1">
    <source>
        <dbReference type="ARBA" id="ARBA00004571"/>
    </source>
</evidence>
<evidence type="ECO:0000256" key="10">
    <source>
        <dbReference type="PROSITE-ProRule" id="PRU01360"/>
    </source>
</evidence>
<evidence type="ECO:0000256" key="7">
    <source>
        <dbReference type="ARBA" id="ARBA00023136"/>
    </source>
</evidence>
<proteinExistence type="inferred from homology"/>
<keyword evidence="7 10" id="KW-0472">Membrane</keyword>
<evidence type="ECO:0000256" key="6">
    <source>
        <dbReference type="ARBA" id="ARBA00023077"/>
    </source>
</evidence>
<evidence type="ECO:0000313" key="15">
    <source>
        <dbReference type="EMBL" id="OGI48038.1"/>
    </source>
</evidence>
<dbReference type="InterPro" id="IPR012910">
    <property type="entry name" value="Plug_dom"/>
</dbReference>
<keyword evidence="8" id="KW-0675">Receptor</keyword>
<dbReference type="InterPro" id="IPR000531">
    <property type="entry name" value="Beta-barrel_TonB"/>
</dbReference>
<dbReference type="Gene3D" id="2.40.170.20">
    <property type="entry name" value="TonB-dependent receptor, beta-barrel domain"/>
    <property type="match status" value="1"/>
</dbReference>
<dbReference type="CDD" id="cd01347">
    <property type="entry name" value="ligand_gated_channel"/>
    <property type="match status" value="1"/>
</dbReference>
<evidence type="ECO:0000313" key="16">
    <source>
        <dbReference type="Proteomes" id="UP000178885"/>
    </source>
</evidence>
<dbReference type="PANTHER" id="PTHR30069:SF29">
    <property type="entry name" value="HEMOGLOBIN AND HEMOGLOBIN-HAPTOGLOBIN-BINDING PROTEIN 1-RELATED"/>
    <property type="match status" value="1"/>
</dbReference>
<dbReference type="Pfam" id="PF00593">
    <property type="entry name" value="TonB_dep_Rec_b-barrel"/>
    <property type="match status" value="1"/>
</dbReference>
<evidence type="ECO:0000256" key="9">
    <source>
        <dbReference type="ARBA" id="ARBA00023237"/>
    </source>
</evidence>
<protein>
    <recommendedName>
        <fullName evidence="17">TonB-dependent receptor</fullName>
    </recommendedName>
</protein>
<keyword evidence="3 10" id="KW-1134">Transmembrane beta strand</keyword>
<dbReference type="GO" id="GO:0044718">
    <property type="term" value="P:siderophore transmembrane transport"/>
    <property type="evidence" value="ECO:0007669"/>
    <property type="project" value="TreeGrafter"/>
</dbReference>
<organism evidence="15 16">
    <name type="scientific">Candidatus Muproteobacteria bacterium RBG_16_65_34</name>
    <dbReference type="NCBI Taxonomy" id="1817760"/>
    <lineage>
        <taxon>Bacteria</taxon>
        <taxon>Pseudomonadati</taxon>
        <taxon>Pseudomonadota</taxon>
        <taxon>Candidatus Muproteobacteria</taxon>
    </lineage>
</organism>
<evidence type="ECO:0000256" key="8">
    <source>
        <dbReference type="ARBA" id="ARBA00023170"/>
    </source>
</evidence>
<keyword evidence="6 11" id="KW-0798">TonB box</keyword>
<feature type="domain" description="TonB-dependent receptor plug" evidence="14">
    <location>
        <begin position="66"/>
        <end position="177"/>
    </location>
</feature>
<evidence type="ECO:0008006" key="17">
    <source>
        <dbReference type="Google" id="ProtNLM"/>
    </source>
</evidence>
<gene>
    <name evidence="15" type="ORF">A2151_05260</name>
</gene>
<dbReference type="AlphaFoldDB" id="A0A1F6TSB2"/>
<keyword evidence="4 10" id="KW-0812">Transmembrane</keyword>
<evidence type="ECO:0000256" key="11">
    <source>
        <dbReference type="RuleBase" id="RU003357"/>
    </source>
</evidence>
<keyword evidence="2 10" id="KW-0813">Transport</keyword>
<dbReference type="InterPro" id="IPR037066">
    <property type="entry name" value="Plug_dom_sf"/>
</dbReference>
<comment type="subcellular location">
    <subcellularLocation>
        <location evidence="1 10">Cell outer membrane</location>
        <topology evidence="1 10">Multi-pass membrane protein</topology>
    </subcellularLocation>
</comment>
<name>A0A1F6TSB2_9PROT</name>
<dbReference type="Proteomes" id="UP000178885">
    <property type="component" value="Unassembled WGS sequence"/>
</dbReference>
<evidence type="ECO:0000256" key="3">
    <source>
        <dbReference type="ARBA" id="ARBA00022452"/>
    </source>
</evidence>
<evidence type="ECO:0000259" key="14">
    <source>
        <dbReference type="Pfam" id="PF07715"/>
    </source>
</evidence>
<reference evidence="15 16" key="1">
    <citation type="journal article" date="2016" name="Nat. Commun.">
        <title>Thousands of microbial genomes shed light on interconnected biogeochemical processes in an aquifer system.</title>
        <authorList>
            <person name="Anantharaman K."/>
            <person name="Brown C.T."/>
            <person name="Hug L.A."/>
            <person name="Sharon I."/>
            <person name="Castelle C.J."/>
            <person name="Probst A.J."/>
            <person name="Thomas B.C."/>
            <person name="Singh A."/>
            <person name="Wilkins M.J."/>
            <person name="Karaoz U."/>
            <person name="Brodie E.L."/>
            <person name="Williams K.H."/>
            <person name="Hubbard S.S."/>
            <person name="Banfield J.F."/>
        </authorList>
    </citation>
    <scope>NUCLEOTIDE SEQUENCE [LARGE SCALE GENOMIC DNA]</scope>
</reference>
<dbReference type="Gene3D" id="2.170.130.10">
    <property type="entry name" value="TonB-dependent receptor, plug domain"/>
    <property type="match status" value="1"/>
</dbReference>
<evidence type="ECO:0000256" key="2">
    <source>
        <dbReference type="ARBA" id="ARBA00022448"/>
    </source>
</evidence>
<keyword evidence="9 10" id="KW-0998">Cell outer membrane</keyword>
<keyword evidence="5 12" id="KW-0732">Signal</keyword>
<dbReference type="GO" id="GO:0009279">
    <property type="term" value="C:cell outer membrane"/>
    <property type="evidence" value="ECO:0007669"/>
    <property type="project" value="UniProtKB-SubCell"/>
</dbReference>
<evidence type="ECO:0000256" key="12">
    <source>
        <dbReference type="SAM" id="SignalP"/>
    </source>
</evidence>
<evidence type="ECO:0000259" key="13">
    <source>
        <dbReference type="Pfam" id="PF00593"/>
    </source>
</evidence>
<dbReference type="InterPro" id="IPR039426">
    <property type="entry name" value="TonB-dep_rcpt-like"/>
</dbReference>
<dbReference type="STRING" id="1817760.A2151_05260"/>
<comment type="similarity">
    <text evidence="10 11">Belongs to the TonB-dependent receptor family.</text>
</comment>
<dbReference type="PANTHER" id="PTHR30069">
    <property type="entry name" value="TONB-DEPENDENT OUTER MEMBRANE RECEPTOR"/>
    <property type="match status" value="1"/>
</dbReference>
<dbReference type="GO" id="GO:0015344">
    <property type="term" value="F:siderophore uptake transmembrane transporter activity"/>
    <property type="evidence" value="ECO:0007669"/>
    <property type="project" value="TreeGrafter"/>
</dbReference>
<dbReference type="EMBL" id="MFSU01000039">
    <property type="protein sequence ID" value="OGI48038.1"/>
    <property type="molecule type" value="Genomic_DNA"/>
</dbReference>
<comment type="caution">
    <text evidence="15">The sequence shown here is derived from an EMBL/GenBank/DDBJ whole genome shotgun (WGS) entry which is preliminary data.</text>
</comment>
<dbReference type="InterPro" id="IPR036942">
    <property type="entry name" value="Beta-barrel_TonB_sf"/>
</dbReference>
<dbReference type="SUPFAM" id="SSF56935">
    <property type="entry name" value="Porins"/>
    <property type="match status" value="1"/>
</dbReference>
<evidence type="ECO:0000256" key="5">
    <source>
        <dbReference type="ARBA" id="ARBA00022729"/>
    </source>
</evidence>
<evidence type="ECO:0000256" key="4">
    <source>
        <dbReference type="ARBA" id="ARBA00022692"/>
    </source>
</evidence>
<feature type="signal peptide" evidence="12">
    <location>
        <begin position="1"/>
        <end position="38"/>
    </location>
</feature>